<feature type="region of interest" description="Disordered" evidence="1">
    <location>
        <begin position="164"/>
        <end position="187"/>
    </location>
</feature>
<feature type="transmembrane region" description="Helical" evidence="2">
    <location>
        <begin position="111"/>
        <end position="133"/>
    </location>
</feature>
<evidence type="ECO:0000313" key="3">
    <source>
        <dbReference type="EMBL" id="MFC0533953.1"/>
    </source>
</evidence>
<reference evidence="3 4" key="1">
    <citation type="submission" date="2024-09" db="EMBL/GenBank/DDBJ databases">
        <authorList>
            <person name="Sun Q."/>
            <person name="Mori K."/>
        </authorList>
    </citation>
    <scope>NUCLEOTIDE SEQUENCE [LARGE SCALE GENOMIC DNA]</scope>
    <source>
        <strain evidence="3 4">TBRC 3947</strain>
    </source>
</reference>
<keyword evidence="2" id="KW-0472">Membrane</keyword>
<keyword evidence="2" id="KW-1133">Transmembrane helix</keyword>
<feature type="transmembrane region" description="Helical" evidence="2">
    <location>
        <begin position="44"/>
        <end position="66"/>
    </location>
</feature>
<feature type="transmembrane region" description="Helical" evidence="2">
    <location>
        <begin position="78"/>
        <end position="99"/>
    </location>
</feature>
<feature type="compositionally biased region" description="Polar residues" evidence="1">
    <location>
        <begin position="168"/>
        <end position="177"/>
    </location>
</feature>
<proteinExistence type="predicted"/>
<name>A0ABV6MHY6_9ACTN</name>
<sequence length="250" mass="24970">MKLRIAGRGWAYVGALLGGGVSVAANVAHSYVPPSGAPDGWQPQTGAVVGAVFWPLALFVAVEILTRVPWPSGARWAILRYVGLLPVAVVAAVVSYRHLSGLLAFYSEDPLTVAIGPLAVDGLMVMATGALLATGTRRAVATDAPAVPIPAVAPVAAPAIDPAPVTSAPKSTGNASRPQVARKAPSADKVAKAAAKMPGATIAAIAAKAGVSESTARRYLPTVRPAESAATVASATPARPAATPALADAA</sequence>
<dbReference type="RefSeq" id="WP_377262211.1">
    <property type="nucleotide sequence ID" value="NZ_JBHLUH010000094.1"/>
</dbReference>
<comment type="caution">
    <text evidence="3">The sequence shown here is derived from an EMBL/GenBank/DDBJ whole genome shotgun (WGS) entry which is preliminary data.</text>
</comment>
<gene>
    <name evidence="3" type="ORF">ACFFIA_40775</name>
</gene>
<keyword evidence="4" id="KW-1185">Reference proteome</keyword>
<feature type="transmembrane region" description="Helical" evidence="2">
    <location>
        <begin position="12"/>
        <end position="32"/>
    </location>
</feature>
<dbReference type="EMBL" id="JBHLUH010000094">
    <property type="protein sequence ID" value="MFC0533953.1"/>
    <property type="molecule type" value="Genomic_DNA"/>
</dbReference>
<dbReference type="Proteomes" id="UP001589867">
    <property type="component" value="Unassembled WGS sequence"/>
</dbReference>
<evidence type="ECO:0000256" key="2">
    <source>
        <dbReference type="SAM" id="Phobius"/>
    </source>
</evidence>
<keyword evidence="2" id="KW-0812">Transmembrane</keyword>
<evidence type="ECO:0008006" key="5">
    <source>
        <dbReference type="Google" id="ProtNLM"/>
    </source>
</evidence>
<feature type="region of interest" description="Disordered" evidence="1">
    <location>
        <begin position="222"/>
        <end position="250"/>
    </location>
</feature>
<evidence type="ECO:0000256" key="1">
    <source>
        <dbReference type="SAM" id="MobiDB-lite"/>
    </source>
</evidence>
<protein>
    <recommendedName>
        <fullName evidence="5">HTH iclR-type domain-containing protein</fullName>
    </recommendedName>
</protein>
<evidence type="ECO:0000313" key="4">
    <source>
        <dbReference type="Proteomes" id="UP001589867"/>
    </source>
</evidence>
<accession>A0ABV6MHY6</accession>
<feature type="compositionally biased region" description="Low complexity" evidence="1">
    <location>
        <begin position="225"/>
        <end position="250"/>
    </location>
</feature>
<organism evidence="3 4">
    <name type="scientific">Phytohabitans kaempferiae</name>
    <dbReference type="NCBI Taxonomy" id="1620943"/>
    <lineage>
        <taxon>Bacteria</taxon>
        <taxon>Bacillati</taxon>
        <taxon>Actinomycetota</taxon>
        <taxon>Actinomycetes</taxon>
        <taxon>Micromonosporales</taxon>
        <taxon>Micromonosporaceae</taxon>
    </lineage>
</organism>